<dbReference type="WBParaSite" id="MCU_005235-RC">
    <property type="protein sequence ID" value="MCU_005235-RC"/>
    <property type="gene ID" value="MCU_005235"/>
</dbReference>
<dbReference type="STRING" id="53468.A0A0R3UKK2"/>
<dbReference type="GO" id="GO:0006974">
    <property type="term" value="P:DNA damage response"/>
    <property type="evidence" value="ECO:0007669"/>
    <property type="project" value="InterPro"/>
</dbReference>
<sequence>MLAVLSNLRPKLVKSLAPLAHRLLSSKVDRVAESKQRPVEFQDDFIKRLVSEELITIPDFITEDEEKNLVSEVDSVLLRSRYQTAHWDDAIQDFRETERKNWRTVNRPVIDRLRQKTLDVLKEEPRPEGVPKASSFDDLLPCIHVLDLAPTGWIKPHVDSIRYCGGLVAVLSLLADSVARFSVADLAEVSPPTELLPASRPGIHLPAPGASTDVLVRRRMLYIMRGVTRYRLTHAILPSGTEYPGHGPVIRDRRITVMCRPKAEWVADPGRSNAPSYSYGELS</sequence>
<evidence type="ECO:0000313" key="2">
    <source>
        <dbReference type="EMBL" id="VDD82127.1"/>
    </source>
</evidence>
<dbReference type="InterPro" id="IPR037151">
    <property type="entry name" value="AlkB-like_sf"/>
</dbReference>
<organism evidence="4">
    <name type="scientific">Mesocestoides corti</name>
    <name type="common">Flatworm</name>
    <dbReference type="NCBI Taxonomy" id="53468"/>
    <lineage>
        <taxon>Eukaryota</taxon>
        <taxon>Metazoa</taxon>
        <taxon>Spiralia</taxon>
        <taxon>Lophotrochozoa</taxon>
        <taxon>Platyhelminthes</taxon>
        <taxon>Cestoda</taxon>
        <taxon>Eucestoda</taxon>
        <taxon>Cyclophyllidea</taxon>
        <taxon>Mesocestoididae</taxon>
        <taxon>Mesocestoides</taxon>
    </lineage>
</organism>
<dbReference type="Gene3D" id="2.60.120.590">
    <property type="entry name" value="Alpha-ketoglutarate-dependent dioxygenase AlkB-like"/>
    <property type="match status" value="1"/>
</dbReference>
<reference evidence="4" key="2">
    <citation type="submission" date="2019-11" db="UniProtKB">
        <authorList>
            <consortium name="WormBaseParasite"/>
        </authorList>
    </citation>
    <scope>IDENTIFICATION</scope>
</reference>
<dbReference type="AlphaFoldDB" id="A0A0R3UKK2"/>
<comment type="cofactor">
    <cofactor evidence="1">
        <name>Fe(2+)</name>
        <dbReference type="ChEBI" id="CHEBI:29033"/>
    </cofactor>
</comment>
<dbReference type="PANTHER" id="PTHR21052">
    <property type="entry name" value="SPERMATOGENESIS ASSOCIATED 11-RELATED"/>
    <property type="match status" value="1"/>
</dbReference>
<dbReference type="EMBL" id="UXSR01005457">
    <property type="protein sequence ID" value="VDD82127.1"/>
    <property type="molecule type" value="Genomic_DNA"/>
</dbReference>
<dbReference type="Proteomes" id="UP000267029">
    <property type="component" value="Unassembled WGS sequence"/>
</dbReference>
<dbReference type="OrthoDB" id="28127at2759"/>
<protein>
    <submittedName>
        <fullName evidence="4">2OG-FeII_Oxy_2 domain-containing protein</fullName>
    </submittedName>
</protein>
<proteinExistence type="predicted"/>
<dbReference type="SUPFAM" id="SSF51197">
    <property type="entry name" value="Clavaminate synthase-like"/>
    <property type="match status" value="1"/>
</dbReference>
<accession>A0A0R3UKK2</accession>
<evidence type="ECO:0000313" key="3">
    <source>
        <dbReference type="Proteomes" id="UP000267029"/>
    </source>
</evidence>
<dbReference type="GO" id="GO:0006631">
    <property type="term" value="P:fatty acid metabolic process"/>
    <property type="evidence" value="ECO:0007669"/>
    <property type="project" value="TreeGrafter"/>
</dbReference>
<dbReference type="PANTHER" id="PTHR21052:SF0">
    <property type="entry name" value="ALPHA-KETOGLUTARATE-DEPENDENT DIOXYGENASE ALKB HOMOLOG 7, MITOCHONDRIAL"/>
    <property type="match status" value="1"/>
</dbReference>
<name>A0A0R3UKK2_MESCO</name>
<reference evidence="2 3" key="1">
    <citation type="submission" date="2018-10" db="EMBL/GenBank/DDBJ databases">
        <authorList>
            <consortium name="Pathogen Informatics"/>
        </authorList>
    </citation>
    <scope>NUCLEOTIDE SEQUENCE [LARGE SCALE GENOMIC DNA]</scope>
</reference>
<evidence type="ECO:0000313" key="4">
    <source>
        <dbReference type="WBParaSite" id="MCU_005235-RC"/>
    </source>
</evidence>
<dbReference type="InterPro" id="IPR032870">
    <property type="entry name" value="ALKBH7-like"/>
</dbReference>
<keyword evidence="3" id="KW-1185">Reference proteome</keyword>
<evidence type="ECO:0000256" key="1">
    <source>
        <dbReference type="ARBA" id="ARBA00001954"/>
    </source>
</evidence>
<gene>
    <name evidence="2" type="ORF">MCOS_LOCUS8130</name>
</gene>
<dbReference type="GO" id="GO:0005759">
    <property type="term" value="C:mitochondrial matrix"/>
    <property type="evidence" value="ECO:0007669"/>
    <property type="project" value="TreeGrafter"/>
</dbReference>